<evidence type="ECO:0000259" key="9">
    <source>
        <dbReference type="Pfam" id="PF06808"/>
    </source>
</evidence>
<keyword evidence="7" id="KW-0813">Transport</keyword>
<keyword evidence="2" id="KW-1003">Cell membrane</keyword>
<keyword evidence="4 8" id="KW-0812">Transmembrane</keyword>
<accession>A0ABY1S4D4</accession>
<evidence type="ECO:0000256" key="8">
    <source>
        <dbReference type="SAM" id="Phobius"/>
    </source>
</evidence>
<reference evidence="10 11" key="1">
    <citation type="submission" date="2017-05" db="EMBL/GenBank/DDBJ databases">
        <authorList>
            <person name="Varghese N."/>
            <person name="Submissions S."/>
        </authorList>
    </citation>
    <scope>NUCLEOTIDE SEQUENCE [LARGE SCALE GENOMIC DNA]</scope>
    <source>
        <strain evidence="10 11">CGMCC 1.7287</strain>
    </source>
</reference>
<dbReference type="Proteomes" id="UP001159257">
    <property type="component" value="Unassembled WGS sequence"/>
</dbReference>
<feature type="domain" description="TRAP C4-dicarboxylate transport system permease DctM subunit" evidence="9">
    <location>
        <begin position="1"/>
        <end position="72"/>
    </location>
</feature>
<organism evidence="10 11">
    <name type="scientific">Marinobacterium sediminicola</name>
    <dbReference type="NCBI Taxonomy" id="518898"/>
    <lineage>
        <taxon>Bacteria</taxon>
        <taxon>Pseudomonadati</taxon>
        <taxon>Pseudomonadota</taxon>
        <taxon>Gammaproteobacteria</taxon>
        <taxon>Oceanospirillales</taxon>
        <taxon>Oceanospirillaceae</taxon>
        <taxon>Marinobacterium</taxon>
    </lineage>
</organism>
<dbReference type="PANTHER" id="PTHR33362">
    <property type="entry name" value="SIALIC ACID TRAP TRANSPORTER PERMEASE PROTEIN SIAT-RELATED"/>
    <property type="match status" value="1"/>
</dbReference>
<keyword evidence="5 8" id="KW-1133">Transmembrane helix</keyword>
<sequence>YPLVASMGFDLVWFGIVVVVVTEISLITPPVGMNVFVLSAVLRDVKTGTIFKGVTPFWCADIVRLALIVFIAPIALFLPELLYR</sequence>
<dbReference type="RefSeq" id="WP_283401446.1">
    <property type="nucleotide sequence ID" value="NZ_FXWV01000027.1"/>
</dbReference>
<dbReference type="Pfam" id="PF06808">
    <property type="entry name" value="DctM"/>
    <property type="match status" value="1"/>
</dbReference>
<dbReference type="PANTHER" id="PTHR33362:SF5">
    <property type="entry name" value="C4-DICARBOXYLATE TRAP TRANSPORTER LARGE PERMEASE PROTEIN DCTM"/>
    <property type="match status" value="1"/>
</dbReference>
<name>A0ABY1S4D4_9GAMM</name>
<feature type="transmembrane region" description="Helical" evidence="8">
    <location>
        <begin position="12"/>
        <end position="42"/>
    </location>
</feature>
<feature type="transmembrane region" description="Helical" evidence="8">
    <location>
        <begin position="54"/>
        <end position="78"/>
    </location>
</feature>
<evidence type="ECO:0000256" key="6">
    <source>
        <dbReference type="ARBA" id="ARBA00023136"/>
    </source>
</evidence>
<keyword evidence="6 8" id="KW-0472">Membrane</keyword>
<gene>
    <name evidence="10" type="ORF">SAMN04487964_1271</name>
</gene>
<evidence type="ECO:0000313" key="10">
    <source>
        <dbReference type="EMBL" id="SMR78502.1"/>
    </source>
</evidence>
<evidence type="ECO:0000256" key="5">
    <source>
        <dbReference type="ARBA" id="ARBA00022989"/>
    </source>
</evidence>
<evidence type="ECO:0000256" key="4">
    <source>
        <dbReference type="ARBA" id="ARBA00022692"/>
    </source>
</evidence>
<evidence type="ECO:0000256" key="3">
    <source>
        <dbReference type="ARBA" id="ARBA00022519"/>
    </source>
</evidence>
<keyword evidence="11" id="KW-1185">Reference proteome</keyword>
<keyword evidence="3 7" id="KW-0997">Cell inner membrane</keyword>
<dbReference type="InterPro" id="IPR010656">
    <property type="entry name" value="DctM"/>
</dbReference>
<dbReference type="InterPro" id="IPR004681">
    <property type="entry name" value="TRAP_DctM"/>
</dbReference>
<evidence type="ECO:0000313" key="11">
    <source>
        <dbReference type="Proteomes" id="UP001159257"/>
    </source>
</evidence>
<dbReference type="EMBL" id="FXWV01000027">
    <property type="protein sequence ID" value="SMR78502.1"/>
    <property type="molecule type" value="Genomic_DNA"/>
</dbReference>
<proteinExistence type="predicted"/>
<comment type="caution">
    <text evidence="10">The sequence shown here is derived from an EMBL/GenBank/DDBJ whole genome shotgun (WGS) entry which is preliminary data.</text>
</comment>
<evidence type="ECO:0000256" key="7">
    <source>
        <dbReference type="RuleBase" id="RU369079"/>
    </source>
</evidence>
<comment type="function">
    <text evidence="7">Part of the tripartite ATP-independent periplasmic (TRAP) transport system.</text>
</comment>
<comment type="subcellular location">
    <subcellularLocation>
        <location evidence="1 7">Cell inner membrane</location>
        <topology evidence="1 7">Multi-pass membrane protein</topology>
    </subcellularLocation>
</comment>
<protein>
    <submittedName>
        <fullName evidence="10">Tripartite ATP-independent transporter, DctM component</fullName>
    </submittedName>
</protein>
<feature type="non-terminal residue" evidence="10">
    <location>
        <position position="1"/>
    </location>
</feature>
<evidence type="ECO:0000256" key="1">
    <source>
        <dbReference type="ARBA" id="ARBA00004429"/>
    </source>
</evidence>
<evidence type="ECO:0000256" key="2">
    <source>
        <dbReference type="ARBA" id="ARBA00022475"/>
    </source>
</evidence>